<keyword evidence="2" id="KW-1185">Reference proteome</keyword>
<dbReference type="Proteomes" id="UP000054321">
    <property type="component" value="Unassembled WGS sequence"/>
</dbReference>
<evidence type="ECO:0000313" key="1">
    <source>
        <dbReference type="EMBL" id="KIM96756.1"/>
    </source>
</evidence>
<organism evidence="1 2">
    <name type="scientific">Oidiodendron maius (strain Zn)</name>
    <dbReference type="NCBI Taxonomy" id="913774"/>
    <lineage>
        <taxon>Eukaryota</taxon>
        <taxon>Fungi</taxon>
        <taxon>Dikarya</taxon>
        <taxon>Ascomycota</taxon>
        <taxon>Pezizomycotina</taxon>
        <taxon>Leotiomycetes</taxon>
        <taxon>Leotiomycetes incertae sedis</taxon>
        <taxon>Myxotrichaceae</taxon>
        <taxon>Oidiodendron</taxon>
    </lineage>
</organism>
<accession>A0A0C3H2K3</accession>
<dbReference type="PANTHER" id="PTHR35896:SF3">
    <property type="entry name" value="MAJOR FACILITATOR SUPERFAMILY TRANSPORTER"/>
    <property type="match status" value="1"/>
</dbReference>
<sequence length="154" mass="17422">TVSKFRKPVSCSCGGTTVAEAKTRGCMFTPLALGWLPPQCLDLELSDEFDKQGPLPGGEWPYWADRNGTIPLSREEMGYLGENNGVFYTTQEWHIKHCMYTWRKHYRSKFTGITVEQRSNGLDHIHHCEGIMLFQAPLDGIWTKAGVELNADRG</sequence>
<dbReference type="AlphaFoldDB" id="A0A0C3H2K3"/>
<dbReference type="EMBL" id="KN832883">
    <property type="protein sequence ID" value="KIM96756.1"/>
    <property type="molecule type" value="Genomic_DNA"/>
</dbReference>
<reference evidence="1 2" key="1">
    <citation type="submission" date="2014-04" db="EMBL/GenBank/DDBJ databases">
        <authorList>
            <consortium name="DOE Joint Genome Institute"/>
            <person name="Kuo A."/>
            <person name="Martino E."/>
            <person name="Perotto S."/>
            <person name="Kohler A."/>
            <person name="Nagy L.G."/>
            <person name="Floudas D."/>
            <person name="Copeland A."/>
            <person name="Barry K.W."/>
            <person name="Cichocki N."/>
            <person name="Veneault-Fourrey C."/>
            <person name="LaButti K."/>
            <person name="Lindquist E.A."/>
            <person name="Lipzen A."/>
            <person name="Lundell T."/>
            <person name="Morin E."/>
            <person name="Murat C."/>
            <person name="Sun H."/>
            <person name="Tunlid A."/>
            <person name="Henrissat B."/>
            <person name="Grigoriev I.V."/>
            <person name="Hibbett D.S."/>
            <person name="Martin F."/>
            <person name="Nordberg H.P."/>
            <person name="Cantor M.N."/>
            <person name="Hua S.X."/>
        </authorList>
    </citation>
    <scope>NUCLEOTIDE SEQUENCE [LARGE SCALE GENOMIC DNA]</scope>
    <source>
        <strain evidence="1 2">Zn</strain>
    </source>
</reference>
<dbReference type="STRING" id="913774.A0A0C3H2K3"/>
<dbReference type="HOGENOM" id="CLU_066042_6_2_1"/>
<dbReference type="InterPro" id="IPR053008">
    <property type="entry name" value="Phomopsin_biosynth_assoc"/>
</dbReference>
<dbReference type="PANTHER" id="PTHR35896">
    <property type="entry name" value="IG-LIKE DOMAIN-CONTAINING PROTEIN"/>
    <property type="match status" value="1"/>
</dbReference>
<gene>
    <name evidence="1" type="ORF">OIDMADRAFT_131497</name>
</gene>
<feature type="non-terminal residue" evidence="1">
    <location>
        <position position="1"/>
    </location>
</feature>
<proteinExistence type="predicted"/>
<dbReference type="OrthoDB" id="3501153at2759"/>
<dbReference type="InParanoid" id="A0A0C3H2K3"/>
<evidence type="ECO:0000313" key="2">
    <source>
        <dbReference type="Proteomes" id="UP000054321"/>
    </source>
</evidence>
<name>A0A0C3H2K3_OIDMZ</name>
<reference evidence="2" key="2">
    <citation type="submission" date="2015-01" db="EMBL/GenBank/DDBJ databases">
        <title>Evolutionary Origins and Diversification of the Mycorrhizal Mutualists.</title>
        <authorList>
            <consortium name="DOE Joint Genome Institute"/>
            <consortium name="Mycorrhizal Genomics Consortium"/>
            <person name="Kohler A."/>
            <person name="Kuo A."/>
            <person name="Nagy L.G."/>
            <person name="Floudas D."/>
            <person name="Copeland A."/>
            <person name="Barry K.W."/>
            <person name="Cichocki N."/>
            <person name="Veneault-Fourrey C."/>
            <person name="LaButti K."/>
            <person name="Lindquist E.A."/>
            <person name="Lipzen A."/>
            <person name="Lundell T."/>
            <person name="Morin E."/>
            <person name="Murat C."/>
            <person name="Riley R."/>
            <person name="Ohm R."/>
            <person name="Sun H."/>
            <person name="Tunlid A."/>
            <person name="Henrissat B."/>
            <person name="Grigoriev I.V."/>
            <person name="Hibbett D.S."/>
            <person name="Martin F."/>
        </authorList>
    </citation>
    <scope>NUCLEOTIDE SEQUENCE [LARGE SCALE GENOMIC DNA]</scope>
    <source>
        <strain evidence="2">Zn</strain>
    </source>
</reference>
<protein>
    <submittedName>
        <fullName evidence="1">Uncharacterized protein</fullName>
    </submittedName>
</protein>